<dbReference type="GO" id="GO:0034511">
    <property type="term" value="F:U3 snoRNA binding"/>
    <property type="evidence" value="ECO:0007669"/>
    <property type="project" value="TreeGrafter"/>
</dbReference>
<dbReference type="InterPro" id="IPR019775">
    <property type="entry name" value="WD40_repeat_CS"/>
</dbReference>
<protein>
    <recommendedName>
        <fullName evidence="7">U3 small nucleolar RNA-associated protein 13 C-terminal domain-containing protein</fullName>
    </recommendedName>
</protein>
<evidence type="ECO:0000313" key="6">
    <source>
        <dbReference type="Proteomes" id="UP000318571"/>
    </source>
</evidence>
<reference evidence="5 6" key="1">
    <citation type="journal article" date="2018" name="Nat. Ecol. Evol.">
        <title>Genomic signatures of mitonuclear coevolution across populations of Tigriopus californicus.</title>
        <authorList>
            <person name="Barreto F.S."/>
            <person name="Watson E.T."/>
            <person name="Lima T.G."/>
            <person name="Willett C.S."/>
            <person name="Edmands S."/>
            <person name="Li W."/>
            <person name="Burton R.S."/>
        </authorList>
    </citation>
    <scope>NUCLEOTIDE SEQUENCE [LARGE SCALE GENOMIC DNA]</scope>
    <source>
        <strain evidence="5 6">San Diego</strain>
    </source>
</reference>
<feature type="region of interest" description="Disordered" evidence="4">
    <location>
        <begin position="1"/>
        <end position="20"/>
    </location>
</feature>
<dbReference type="AlphaFoldDB" id="A0A553NPG1"/>
<organism evidence="5 6">
    <name type="scientific">Tigriopus californicus</name>
    <name type="common">Marine copepod</name>
    <dbReference type="NCBI Taxonomy" id="6832"/>
    <lineage>
        <taxon>Eukaryota</taxon>
        <taxon>Metazoa</taxon>
        <taxon>Ecdysozoa</taxon>
        <taxon>Arthropoda</taxon>
        <taxon>Crustacea</taxon>
        <taxon>Multicrustacea</taxon>
        <taxon>Hexanauplia</taxon>
        <taxon>Copepoda</taxon>
        <taxon>Harpacticoida</taxon>
        <taxon>Harpacticidae</taxon>
        <taxon>Tigriopus</taxon>
    </lineage>
</organism>
<feature type="region of interest" description="Disordered" evidence="4">
    <location>
        <begin position="742"/>
        <end position="761"/>
    </location>
</feature>
<keyword evidence="2" id="KW-0677">Repeat</keyword>
<keyword evidence="1 3" id="KW-0853">WD repeat</keyword>
<dbReference type="EMBL" id="VCGU01000011">
    <property type="protein sequence ID" value="TRY67297.1"/>
    <property type="molecule type" value="Genomic_DNA"/>
</dbReference>
<dbReference type="GO" id="GO:0030686">
    <property type="term" value="C:90S preribosome"/>
    <property type="evidence" value="ECO:0007669"/>
    <property type="project" value="TreeGrafter"/>
</dbReference>
<keyword evidence="6" id="KW-1185">Reference proteome</keyword>
<dbReference type="SUPFAM" id="SSF50978">
    <property type="entry name" value="WD40 repeat-like"/>
    <property type="match status" value="2"/>
</dbReference>
<sequence length="804" mass="88112">MAPLSSVASMMGPTDATDDATDSDLWRARPWIQGHGQPVTALVGWLDGHLVVAEAGSLRCLDLNRNLSLSSALTLAPADDPILSLTVHAPSSQIWTAHRSGLIRHSQGPQLTLIRTLKSAHIGPIPFLAVDAAGSKLASLSVGQSASLRVWDLPAYAGQKAARAPSHHPTAMLLDPAGHLNVGTVLGPILVYRLDELGRAPQTLERHKSGVAALAANRSCLVAAGRDQILTVWSQDSGTLVHLIPVFEDIQTLAFSTAGRLTTGGSRGQLRGWDLSSGQEMTTITDLPTLKGRDIKALNFSAQDELRVWQEDLVFSPDRVQCLFQEPLTDLCLITEGREVVLSTMENALKIMSVESLTVKVFDTPHQEGVVALAGNASGGRPTFASLGKRREIFVWQRDDQTIEVLAQCVNAAAITQTFLLDRLLFTGDVDGILKTWALEPDQTEAKTIATTLSHGKEVKAIDVDSNRGLILTASLDKTAKIWRAEDMQRVAALSGHRRGVIAAKFSHCEPQIISSSLDGAVKIWNIGPYDCARTLEGLLSPACDLLIHSPKTLISLSLDGAFTIWKTNENAPKLAAYNHHEAQAWKMVQIGDQIISCGTNNQFLIWDDNTQNIKLKKEQEQTTQIKLMQSLDNALKQGKLDKAVLACLRLKQTRKLHEILSNCPNQVRTNLIQRLPIILSRVQPQDCGMHIPWGFEAIPHSNLPMAVQKKNTAEGLTREEILDMIERLKRYIPVEETRTHRADRDFQSETGPTRTHMDNESGGILNQFVQTLQAANNYGARFRSKYNGRGANLVTLNHLIRGI</sequence>
<proteinExistence type="predicted"/>
<dbReference type="PROSITE" id="PS50294">
    <property type="entry name" value="WD_REPEATS_REGION"/>
    <property type="match status" value="1"/>
</dbReference>
<dbReference type="Gene3D" id="2.130.10.10">
    <property type="entry name" value="YVTN repeat-like/Quinoprotein amine dehydrogenase"/>
    <property type="match status" value="3"/>
</dbReference>
<gene>
    <name evidence="5" type="ORF">TCAL_05521</name>
</gene>
<feature type="repeat" description="WD" evidence="3">
    <location>
        <begin position="494"/>
        <end position="527"/>
    </location>
</feature>
<evidence type="ECO:0008006" key="7">
    <source>
        <dbReference type="Google" id="ProtNLM"/>
    </source>
</evidence>
<dbReference type="GO" id="GO:0005730">
    <property type="term" value="C:nucleolus"/>
    <property type="evidence" value="ECO:0007669"/>
    <property type="project" value="TreeGrafter"/>
</dbReference>
<evidence type="ECO:0000256" key="4">
    <source>
        <dbReference type="SAM" id="MobiDB-lite"/>
    </source>
</evidence>
<dbReference type="GO" id="GO:0000480">
    <property type="term" value="P:endonucleolytic cleavage in 5'-ETS of tricistronic rRNA transcript (SSU-rRNA, 5.8S rRNA, LSU-rRNA)"/>
    <property type="evidence" value="ECO:0007669"/>
    <property type="project" value="TreeGrafter"/>
</dbReference>
<accession>A0A553NPG1</accession>
<dbReference type="STRING" id="6832.A0A553NPG1"/>
<dbReference type="OMA" id="WNDITEE"/>
<dbReference type="SMART" id="SM00320">
    <property type="entry name" value="WD40"/>
    <property type="match status" value="10"/>
</dbReference>
<dbReference type="PROSITE" id="PS50082">
    <property type="entry name" value="WD_REPEATS_2"/>
    <property type="match status" value="3"/>
</dbReference>
<evidence type="ECO:0000313" key="5">
    <source>
        <dbReference type="EMBL" id="TRY67297.1"/>
    </source>
</evidence>
<comment type="caution">
    <text evidence="5">The sequence shown here is derived from an EMBL/GenBank/DDBJ whole genome shotgun (WGS) entry which is preliminary data.</text>
</comment>
<dbReference type="InterPro" id="IPR001680">
    <property type="entry name" value="WD40_rpt"/>
</dbReference>
<evidence type="ECO:0000256" key="3">
    <source>
        <dbReference type="PROSITE-ProRule" id="PRU00221"/>
    </source>
</evidence>
<name>A0A553NPG1_TIGCA</name>
<dbReference type="PROSITE" id="PS00678">
    <property type="entry name" value="WD_REPEATS_1"/>
    <property type="match status" value="1"/>
</dbReference>
<evidence type="ECO:0000256" key="2">
    <source>
        <dbReference type="ARBA" id="ARBA00022737"/>
    </source>
</evidence>
<feature type="repeat" description="WD" evidence="3">
    <location>
        <begin position="204"/>
        <end position="243"/>
    </location>
</feature>
<dbReference type="PANTHER" id="PTHR19854">
    <property type="entry name" value="TRANSDUCIN BETA-LIKE 3"/>
    <property type="match status" value="1"/>
</dbReference>
<dbReference type="InterPro" id="IPR036322">
    <property type="entry name" value="WD40_repeat_dom_sf"/>
</dbReference>
<dbReference type="GO" id="GO:0000472">
    <property type="term" value="P:endonucleolytic cleavage to generate mature 5'-end of SSU-rRNA from (SSU-rRNA, 5.8S rRNA, LSU-rRNA)"/>
    <property type="evidence" value="ECO:0007669"/>
    <property type="project" value="TreeGrafter"/>
</dbReference>
<dbReference type="InterPro" id="IPR015943">
    <property type="entry name" value="WD40/YVTN_repeat-like_dom_sf"/>
</dbReference>
<dbReference type="PANTHER" id="PTHR19854:SF15">
    <property type="entry name" value="TRANSDUCIN BETA-LIKE PROTEIN 3"/>
    <property type="match status" value="1"/>
</dbReference>
<feature type="repeat" description="WD" evidence="3">
    <location>
        <begin position="452"/>
        <end position="493"/>
    </location>
</feature>
<evidence type="ECO:0000256" key="1">
    <source>
        <dbReference type="ARBA" id="ARBA00022574"/>
    </source>
</evidence>
<dbReference type="Pfam" id="PF00400">
    <property type="entry name" value="WD40"/>
    <property type="match status" value="2"/>
</dbReference>
<dbReference type="Proteomes" id="UP000318571">
    <property type="component" value="Chromosome 4"/>
</dbReference>